<dbReference type="EMBL" id="DS547125">
    <property type="protein sequence ID" value="EDR03269.1"/>
    <property type="molecule type" value="Genomic_DNA"/>
</dbReference>
<dbReference type="RefSeq" id="XP_001886065.1">
    <property type="nucleotide sequence ID" value="XM_001886030.1"/>
</dbReference>
<accession>B0DQC0</accession>
<evidence type="ECO:0000256" key="2">
    <source>
        <dbReference type="SAM" id="MobiDB-lite"/>
    </source>
</evidence>
<dbReference type="STRING" id="486041.B0DQC0"/>
<feature type="region of interest" description="Disordered" evidence="2">
    <location>
        <begin position="33"/>
        <end position="87"/>
    </location>
</feature>
<dbReference type="Gene3D" id="1.20.930.20">
    <property type="entry name" value="Adaptor protein Cbl, N-terminal domain"/>
    <property type="match status" value="1"/>
</dbReference>
<dbReference type="InterPro" id="IPR036537">
    <property type="entry name" value="Adaptor_Cbl_N_dom_sf"/>
</dbReference>
<feature type="compositionally biased region" description="Polar residues" evidence="2">
    <location>
        <begin position="33"/>
        <end position="55"/>
    </location>
</feature>
<evidence type="ECO:0000256" key="1">
    <source>
        <dbReference type="PROSITE-ProRule" id="PRU00339"/>
    </source>
</evidence>
<dbReference type="InterPro" id="IPR049052">
    <property type="entry name" value="nSTAND1"/>
</dbReference>
<gene>
    <name evidence="4" type="ORF">LACBIDRAFT_307512</name>
</gene>
<proteinExistence type="predicted"/>
<dbReference type="SUPFAM" id="SSF48452">
    <property type="entry name" value="TPR-like"/>
    <property type="match status" value="3"/>
</dbReference>
<dbReference type="InParanoid" id="B0DQC0"/>
<name>B0DQC0_LACBS</name>
<evidence type="ECO:0000313" key="5">
    <source>
        <dbReference type="Proteomes" id="UP000001194"/>
    </source>
</evidence>
<dbReference type="AlphaFoldDB" id="B0DQC0"/>
<dbReference type="GO" id="GO:0007166">
    <property type="term" value="P:cell surface receptor signaling pathway"/>
    <property type="evidence" value="ECO:0007669"/>
    <property type="project" value="InterPro"/>
</dbReference>
<evidence type="ECO:0000313" key="4">
    <source>
        <dbReference type="EMBL" id="EDR03269.1"/>
    </source>
</evidence>
<evidence type="ECO:0000259" key="3">
    <source>
        <dbReference type="Pfam" id="PF20703"/>
    </source>
</evidence>
<dbReference type="GeneID" id="6081699"/>
<dbReference type="SUPFAM" id="SSF52540">
    <property type="entry name" value="P-loop containing nucleoside triphosphate hydrolases"/>
    <property type="match status" value="1"/>
</dbReference>
<dbReference type="HOGENOM" id="CLU_262633_0_0_1"/>
<dbReference type="InterPro" id="IPR027417">
    <property type="entry name" value="P-loop_NTPase"/>
</dbReference>
<organism evidence="5">
    <name type="scientific">Laccaria bicolor (strain S238N-H82 / ATCC MYA-4686)</name>
    <name type="common">Bicoloured deceiver</name>
    <name type="synonym">Laccaria laccata var. bicolor</name>
    <dbReference type="NCBI Taxonomy" id="486041"/>
    <lineage>
        <taxon>Eukaryota</taxon>
        <taxon>Fungi</taxon>
        <taxon>Dikarya</taxon>
        <taxon>Basidiomycota</taxon>
        <taxon>Agaricomycotina</taxon>
        <taxon>Agaricomycetes</taxon>
        <taxon>Agaricomycetidae</taxon>
        <taxon>Agaricales</taxon>
        <taxon>Agaricineae</taxon>
        <taxon>Hydnangiaceae</taxon>
        <taxon>Laccaria</taxon>
    </lineage>
</organism>
<dbReference type="CDD" id="cd21037">
    <property type="entry name" value="MLKL_NTD"/>
    <property type="match status" value="1"/>
</dbReference>
<keyword evidence="5" id="KW-1185">Reference proteome</keyword>
<dbReference type="OrthoDB" id="431454at2759"/>
<keyword evidence="1" id="KW-0802">TPR repeat</keyword>
<dbReference type="InterPro" id="IPR011990">
    <property type="entry name" value="TPR-like_helical_dom_sf"/>
</dbReference>
<dbReference type="Proteomes" id="UP000001194">
    <property type="component" value="Unassembled WGS sequence"/>
</dbReference>
<feature type="repeat" description="TPR" evidence="1">
    <location>
        <begin position="1079"/>
        <end position="1112"/>
    </location>
</feature>
<dbReference type="Gene3D" id="3.40.50.300">
    <property type="entry name" value="P-loop containing nucleotide triphosphate hydrolases"/>
    <property type="match status" value="1"/>
</dbReference>
<dbReference type="PANTHER" id="PTHR47691:SF3">
    <property type="entry name" value="HTH-TYPE TRANSCRIPTIONAL REGULATOR RV0890C-RELATED"/>
    <property type="match status" value="1"/>
</dbReference>
<feature type="domain" description="Novel STAND NTPase 1" evidence="3">
    <location>
        <begin position="287"/>
        <end position="437"/>
    </location>
</feature>
<dbReference type="Pfam" id="PF20703">
    <property type="entry name" value="nSTAND1"/>
    <property type="match status" value="1"/>
</dbReference>
<protein>
    <submittedName>
        <fullName evidence="4">Predicted protein</fullName>
    </submittedName>
</protein>
<feature type="compositionally biased region" description="Low complexity" evidence="2">
    <location>
        <begin position="56"/>
        <end position="74"/>
    </location>
</feature>
<dbReference type="InterPro" id="IPR059179">
    <property type="entry name" value="MLKL-like_MCAfunc"/>
</dbReference>
<sequence>MGRFPRRNDPYPCGAVIFYGRSGQKTQQMVSIPIPDSTSKRASNTYSDTDSSKTLGSVDSGTLVTTSTSGSLKTDSQPGSPPNDVPPTLASMVSAQTDSAATNGHDTIVANSATMLSLLAEVSDLFSNVPYVKVVAGVVKQIIDISNQVRTNQERCKELVEKVMSYSRVVFTALLATQKDSSTGLDDLKEDLLQIASVLEAIYTGLASFSNQTMLSRLDRLINRDAVAGNMMVQDRRLDTAITSFQLKSSIVLRTTKIAEGVSNEERFKPQSLDVPRPRLTRLRSKPQIMFGRDHEIETLVAAVLKHDYSDDINHLTRIAILGAGGIGKTSLALSVLHDARVQTKYGDARVFVSCEAASSPDRLVNELAVALQIKTEDVTDLLLDAILRHLALNPCILVLDNFETCWDPPEYRSDVELMLNEITAISHVVVMITLRGSQRPAGVEWSNLMPPLQPVDLDSASSIFHTISQKLDSHAVNLMKAVDCVPLAVTLLANLAAVDGETTEALWARWTEESTAMVEGGQDRLSSLEASVRLSLSSPRLNKDPDALSFLSVLACLPDGMSSWALHACERGLPSVVRVKKAVSTLRQNSLVFEDPDHRIRILSPIRLYVCAHHPPSFEARSFLQDVFIGLASQGTSYGDASIRKRFSEETSNVETMLIDALKSGRPLDKTVEAVLSFSHFAYTSGLGTSGAISVAVDRLAESQVIGKTVTPLTSPGLPVNLSKPNLLPRVKLFKFLTKPAMSPPTVVNPAAVDLTLKLRGDCLGCWGQLASRKSCFLQAEEKFTLAVKLHLEAGDVSGQAYDLHNLGCLLLRDKSKLDQSKAQFERAMGLHDQIGDKSGKAYDLIGVGRVFLERYEYANAQTAISDALQIFDDIDDEVGRAFAFNSMGIVMQVSCNAVKAHHFFTQALRINSDMGDTVGQAESLAGLACSLLLRSQFAEAKVAVDKALALRAPHINPDHLHLLGRVLIALAQYDEAEKVLTLSKDLHEEVGNVLGYSDDNLYLADISLWRGQREVAENFKNDAKYGYEQEDNLVGLADTLVLDGVLHLRKPDLPAAQDSFQEALKLYVQMCCPLGQAIGLYHLGLYFLRVANFEHAVESFQEALRLHTQTGNIQGQAADLNKISEVYLQQGSIQEALTRISDALAMHIQIGDVAGQGDDVYIQAGIFLQESRFDDAEKTIRKALDLHTQVGDVYGQARDRATLGSILSWQFRKGRDSWNSQDEEHAIEAIAEAMQLFRRAGAHGEQQECYDELLDTYDYWY</sequence>
<dbReference type="SMART" id="SM00028">
    <property type="entry name" value="TPR"/>
    <property type="match status" value="8"/>
</dbReference>
<dbReference type="Gene3D" id="1.25.40.10">
    <property type="entry name" value="Tetratricopeptide repeat domain"/>
    <property type="match status" value="3"/>
</dbReference>
<reference evidence="4 5" key="1">
    <citation type="journal article" date="2008" name="Nature">
        <title>The genome of Laccaria bicolor provides insights into mycorrhizal symbiosis.</title>
        <authorList>
            <person name="Martin F."/>
            <person name="Aerts A."/>
            <person name="Ahren D."/>
            <person name="Brun A."/>
            <person name="Danchin E.G.J."/>
            <person name="Duchaussoy F."/>
            <person name="Gibon J."/>
            <person name="Kohler A."/>
            <person name="Lindquist E."/>
            <person name="Pereda V."/>
            <person name="Salamov A."/>
            <person name="Shapiro H.J."/>
            <person name="Wuyts J."/>
            <person name="Blaudez D."/>
            <person name="Buee M."/>
            <person name="Brokstein P."/>
            <person name="Canbaeck B."/>
            <person name="Cohen D."/>
            <person name="Courty P.E."/>
            <person name="Coutinho P.M."/>
            <person name="Delaruelle C."/>
            <person name="Detter J.C."/>
            <person name="Deveau A."/>
            <person name="DiFazio S."/>
            <person name="Duplessis S."/>
            <person name="Fraissinet-Tachet L."/>
            <person name="Lucic E."/>
            <person name="Frey-Klett P."/>
            <person name="Fourrey C."/>
            <person name="Feussner I."/>
            <person name="Gay G."/>
            <person name="Grimwood J."/>
            <person name="Hoegger P.J."/>
            <person name="Jain P."/>
            <person name="Kilaru S."/>
            <person name="Labbe J."/>
            <person name="Lin Y.C."/>
            <person name="Legue V."/>
            <person name="Le Tacon F."/>
            <person name="Marmeisse R."/>
            <person name="Melayah D."/>
            <person name="Montanini B."/>
            <person name="Muratet M."/>
            <person name="Nehls U."/>
            <person name="Niculita-Hirzel H."/>
            <person name="Oudot-Le Secq M.P."/>
            <person name="Peter M."/>
            <person name="Quesneville H."/>
            <person name="Rajashekar B."/>
            <person name="Reich M."/>
            <person name="Rouhier N."/>
            <person name="Schmutz J."/>
            <person name="Yin T."/>
            <person name="Chalot M."/>
            <person name="Henrissat B."/>
            <person name="Kuees U."/>
            <person name="Lucas S."/>
            <person name="Van de Peer Y."/>
            <person name="Podila G.K."/>
            <person name="Polle A."/>
            <person name="Pukkila P.J."/>
            <person name="Richardson P.M."/>
            <person name="Rouze P."/>
            <person name="Sanders I.R."/>
            <person name="Stajich J.E."/>
            <person name="Tunlid A."/>
            <person name="Tuskan G."/>
            <person name="Grigoriev I.V."/>
        </authorList>
    </citation>
    <scope>NUCLEOTIDE SEQUENCE [LARGE SCALE GENOMIC DNA]</scope>
    <source>
        <strain evidence="5">S238N-H82 / ATCC MYA-4686</strain>
    </source>
</reference>
<dbReference type="PANTHER" id="PTHR47691">
    <property type="entry name" value="REGULATOR-RELATED"/>
    <property type="match status" value="1"/>
</dbReference>
<dbReference type="PROSITE" id="PS50005">
    <property type="entry name" value="TPR"/>
    <property type="match status" value="1"/>
</dbReference>
<dbReference type="KEGG" id="lbc:LACBIDRAFT_307512"/>
<dbReference type="InterPro" id="IPR019734">
    <property type="entry name" value="TPR_rpt"/>
</dbReference>